<dbReference type="InterPro" id="IPR050747">
    <property type="entry name" value="Mitochondrial_chaperone_BCS1"/>
</dbReference>
<dbReference type="SMART" id="SM00382">
    <property type="entry name" value="AAA"/>
    <property type="match status" value="1"/>
</dbReference>
<evidence type="ECO:0000256" key="10">
    <source>
        <dbReference type="ARBA" id="ARBA00023136"/>
    </source>
</evidence>
<dbReference type="Proteomes" id="UP000078343">
    <property type="component" value="Unassembled WGS sequence"/>
</dbReference>
<keyword evidence="9" id="KW-0496">Mitochondrion</keyword>
<feature type="compositionally biased region" description="Basic and acidic residues" evidence="12">
    <location>
        <begin position="393"/>
        <end position="409"/>
    </location>
</feature>
<dbReference type="PANTHER" id="PTHR23070">
    <property type="entry name" value="BCS1 AAA-TYPE ATPASE"/>
    <property type="match status" value="1"/>
</dbReference>
<dbReference type="GO" id="GO:0016887">
    <property type="term" value="F:ATP hydrolysis activity"/>
    <property type="evidence" value="ECO:0007669"/>
    <property type="project" value="InterPro"/>
</dbReference>
<keyword evidence="3" id="KW-0812">Transmembrane</keyword>
<feature type="compositionally biased region" description="Basic and acidic residues" evidence="12">
    <location>
        <begin position="612"/>
        <end position="641"/>
    </location>
</feature>
<evidence type="ECO:0000259" key="14">
    <source>
        <dbReference type="SMART" id="SM01024"/>
    </source>
</evidence>
<dbReference type="PROSITE" id="PS00674">
    <property type="entry name" value="AAA"/>
    <property type="match status" value="1"/>
</dbReference>
<comment type="caution">
    <text evidence="15">The sequence shown here is derived from an EMBL/GenBank/DDBJ whole genome shotgun (WGS) entry which is preliminary data.</text>
</comment>
<feature type="region of interest" description="Disordered" evidence="12">
    <location>
        <begin position="375"/>
        <end position="422"/>
    </location>
</feature>
<sequence length="737" mass="81812">MSSLRHLAQLHMALPNQSAPNISSSPIHLPLTILDTLVPGSSHLASFLLGFGLDVSLFASWSAILGTVWAAFRFGLIPAYYNAVRALSSSVIVDEYDPIYSHVLNWASAQKYLQDIRSLRAHTAGQFQDDMEDYEQEDSLQLHFREGIPEDAIFNFNNWSARAPPTFRPHTSSGWFFHNGRLFRLYRCHDRVASGFTGAVYERERLEITVIWLSPNPIKSMIQEAREYHLVRRTTTTTIKRPIPKSQRAGRGQAWTTIANRPSRSMATVVLDNDQKAAILKDFNDFLHPQTARWYSNRGIPYRRGYLFHGPPGTGKTSLSFALAGVFGLDIYCLALSEATLTEEDLILLFNSLPKRCILLLEDIDSAGLGRSPKLKDLEKRETTQQAPSGKDQQSRKECGEEKDNKEDSTQAAGKAKDQPSLFGKESTLKNTLTFSGLLNAIDGVASQEGRVLIMTTNHPERLDEALTRPGRIDLSIKFDLATRQQIKDLFLRMYCVDSIEMGRQPTKICHILPNEAETNWPNANTTKDGDIGRNNQTDKLGHQKDMGRSRLLSGETSADDNSVLDLAERFANSLPERTFSPAEIQGFLLVRKKSPAQAVVDVVQWRNEQLQKKAEPKVTKGQEKSTEADKGSMKSSEGEKTASSPSSKDNAISDQQEKAENTMFNGVAREPTGVECVTDPTEPVSSSPTVKPDAGNSTSSDPNNEDNKGGDDADYDGYDTMAGSDMDSSGSRQRQP</sequence>
<feature type="region of interest" description="Disordered" evidence="12">
    <location>
        <begin position="612"/>
        <end position="737"/>
    </location>
</feature>
<dbReference type="Pfam" id="PF00004">
    <property type="entry name" value="AAA"/>
    <property type="match status" value="2"/>
</dbReference>
<evidence type="ECO:0000256" key="7">
    <source>
        <dbReference type="ARBA" id="ARBA00022840"/>
    </source>
</evidence>
<dbReference type="GO" id="GO:0005524">
    <property type="term" value="F:ATP binding"/>
    <property type="evidence" value="ECO:0007669"/>
    <property type="project" value="UniProtKB-KW"/>
</dbReference>
<keyword evidence="8" id="KW-1133">Transmembrane helix</keyword>
<dbReference type="InterPro" id="IPR003593">
    <property type="entry name" value="AAA+_ATPase"/>
</dbReference>
<evidence type="ECO:0000313" key="16">
    <source>
        <dbReference type="Proteomes" id="UP000078343"/>
    </source>
</evidence>
<dbReference type="Gene3D" id="3.40.50.300">
    <property type="entry name" value="P-loop containing nucleotide triphosphate hydrolases"/>
    <property type="match status" value="1"/>
</dbReference>
<feature type="compositionally biased region" description="Polar residues" evidence="12">
    <location>
        <begin position="642"/>
        <end position="655"/>
    </location>
</feature>
<comment type="similarity">
    <text evidence="2">Belongs to the AAA ATPase family. BCS1 subfamily.</text>
</comment>
<feature type="compositionally biased region" description="Polar residues" evidence="12">
    <location>
        <begin position="727"/>
        <end position="737"/>
    </location>
</feature>
<evidence type="ECO:0000256" key="8">
    <source>
        <dbReference type="ARBA" id="ARBA00022989"/>
    </source>
</evidence>
<dbReference type="InterPro" id="IPR003960">
    <property type="entry name" value="ATPase_AAA_CS"/>
</dbReference>
<keyword evidence="7" id="KW-0067">ATP-binding</keyword>
<keyword evidence="16" id="KW-1185">Reference proteome</keyword>
<dbReference type="GO" id="GO:0005743">
    <property type="term" value="C:mitochondrial inner membrane"/>
    <property type="evidence" value="ECO:0007669"/>
    <property type="project" value="UniProtKB-SubCell"/>
</dbReference>
<evidence type="ECO:0000313" key="15">
    <source>
        <dbReference type="EMBL" id="OAP64716.1"/>
    </source>
</evidence>
<keyword evidence="10" id="KW-0472">Membrane</keyword>
<keyword evidence="4" id="KW-0547">Nucleotide-binding</keyword>
<dbReference type="GeneID" id="30004858"/>
<evidence type="ECO:0000256" key="1">
    <source>
        <dbReference type="ARBA" id="ARBA00004434"/>
    </source>
</evidence>
<proteinExistence type="inferred from homology"/>
<evidence type="ECO:0000256" key="5">
    <source>
        <dbReference type="ARBA" id="ARBA00022792"/>
    </source>
</evidence>
<dbReference type="InterPro" id="IPR003959">
    <property type="entry name" value="ATPase_AAA_core"/>
</dbReference>
<dbReference type="Pfam" id="PF08740">
    <property type="entry name" value="BCS1_N"/>
    <property type="match status" value="1"/>
</dbReference>
<evidence type="ECO:0000259" key="13">
    <source>
        <dbReference type="SMART" id="SM00382"/>
    </source>
</evidence>
<dbReference type="InterPro" id="IPR027417">
    <property type="entry name" value="P-loop_NTPase"/>
</dbReference>
<feature type="domain" description="BCS1 N-terminal" evidence="14">
    <location>
        <begin position="63"/>
        <end position="269"/>
    </location>
</feature>
<dbReference type="InterPro" id="IPR014851">
    <property type="entry name" value="BCS1_N"/>
</dbReference>
<dbReference type="RefSeq" id="XP_018698083.1">
    <property type="nucleotide sequence ID" value="XM_018832204.1"/>
</dbReference>
<dbReference type="SUPFAM" id="SSF52540">
    <property type="entry name" value="P-loop containing nucleoside triphosphate hydrolases"/>
    <property type="match status" value="1"/>
</dbReference>
<keyword evidence="5" id="KW-0999">Mitochondrion inner membrane</keyword>
<reference evidence="15 16" key="1">
    <citation type="submission" date="2016-04" db="EMBL/GenBank/DDBJ databases">
        <title>Draft genome of Fonsecaea erecta CBS 125763.</title>
        <authorList>
            <person name="Weiss V.A."/>
            <person name="Vicente V.A."/>
            <person name="Raittz R.T."/>
            <person name="Moreno L.F."/>
            <person name="De Souza E.M."/>
            <person name="Pedrosa F.O."/>
            <person name="Steffens M.B."/>
            <person name="Faoro H."/>
            <person name="Tadra-Sfeir M.Z."/>
            <person name="Najafzadeh M.J."/>
            <person name="Felipe M.S."/>
            <person name="Teixeira M."/>
            <person name="Sun J."/>
            <person name="Xi L."/>
            <person name="Gomes R."/>
            <person name="De Azevedo C.M."/>
            <person name="Salgado C.G."/>
            <person name="Da Silva M.B."/>
            <person name="Nascimento M.F."/>
            <person name="Queiroz-Telles F."/>
            <person name="Attili D.S."/>
            <person name="Gorbushina A."/>
        </authorList>
    </citation>
    <scope>NUCLEOTIDE SEQUENCE [LARGE SCALE GENOMIC DNA]</scope>
    <source>
        <strain evidence="15 16">CBS 125763</strain>
    </source>
</reference>
<feature type="compositionally biased region" description="Basic and acidic residues" evidence="12">
    <location>
        <begin position="540"/>
        <end position="549"/>
    </location>
</feature>
<evidence type="ECO:0000256" key="2">
    <source>
        <dbReference type="ARBA" id="ARBA00007448"/>
    </source>
</evidence>
<evidence type="ECO:0000256" key="11">
    <source>
        <dbReference type="ARBA" id="ARBA00048778"/>
    </source>
</evidence>
<dbReference type="EMBL" id="LVYI01000001">
    <property type="protein sequence ID" value="OAP64716.1"/>
    <property type="molecule type" value="Genomic_DNA"/>
</dbReference>
<feature type="region of interest" description="Disordered" evidence="12">
    <location>
        <begin position="521"/>
        <end position="558"/>
    </location>
</feature>
<comment type="catalytic activity">
    <reaction evidence="11">
        <text>ATP + H2O = ADP + phosphate + H(+)</text>
        <dbReference type="Rhea" id="RHEA:13065"/>
        <dbReference type="ChEBI" id="CHEBI:15377"/>
        <dbReference type="ChEBI" id="CHEBI:15378"/>
        <dbReference type="ChEBI" id="CHEBI:30616"/>
        <dbReference type="ChEBI" id="CHEBI:43474"/>
        <dbReference type="ChEBI" id="CHEBI:456216"/>
    </reaction>
    <physiologicalReaction direction="left-to-right" evidence="11">
        <dbReference type="Rhea" id="RHEA:13066"/>
    </physiologicalReaction>
</comment>
<evidence type="ECO:0000256" key="6">
    <source>
        <dbReference type="ARBA" id="ARBA00022801"/>
    </source>
</evidence>
<feature type="compositionally biased region" description="Polar residues" evidence="12">
    <location>
        <begin position="684"/>
        <end position="703"/>
    </location>
</feature>
<evidence type="ECO:0000256" key="4">
    <source>
        <dbReference type="ARBA" id="ARBA00022741"/>
    </source>
</evidence>
<accession>A0A178ZZA4</accession>
<keyword evidence="6" id="KW-0378">Hydrolase</keyword>
<dbReference type="STRING" id="1367422.A0A178ZZA4"/>
<evidence type="ECO:0008006" key="17">
    <source>
        <dbReference type="Google" id="ProtNLM"/>
    </source>
</evidence>
<evidence type="ECO:0000256" key="12">
    <source>
        <dbReference type="SAM" id="MobiDB-lite"/>
    </source>
</evidence>
<dbReference type="SMART" id="SM01024">
    <property type="entry name" value="BCS1_N"/>
    <property type="match status" value="1"/>
</dbReference>
<dbReference type="AlphaFoldDB" id="A0A178ZZA4"/>
<comment type="subcellular location">
    <subcellularLocation>
        <location evidence="1">Mitochondrion inner membrane</location>
        <topology evidence="1">Single-pass membrane protein</topology>
    </subcellularLocation>
</comment>
<name>A0A178ZZA4_9EURO</name>
<dbReference type="OrthoDB" id="10251412at2759"/>
<gene>
    <name evidence="15" type="ORF">AYL99_00688</name>
</gene>
<evidence type="ECO:0000256" key="3">
    <source>
        <dbReference type="ARBA" id="ARBA00022692"/>
    </source>
</evidence>
<dbReference type="InterPro" id="IPR057495">
    <property type="entry name" value="AAA_lid_BCS1"/>
</dbReference>
<dbReference type="Pfam" id="PF25426">
    <property type="entry name" value="AAA_lid_BCS1"/>
    <property type="match status" value="1"/>
</dbReference>
<evidence type="ECO:0000256" key="9">
    <source>
        <dbReference type="ARBA" id="ARBA00023128"/>
    </source>
</evidence>
<protein>
    <recommendedName>
        <fullName evidence="17">AAA+ ATPase domain-containing protein</fullName>
    </recommendedName>
</protein>
<organism evidence="15 16">
    <name type="scientific">Fonsecaea erecta</name>
    <dbReference type="NCBI Taxonomy" id="1367422"/>
    <lineage>
        <taxon>Eukaryota</taxon>
        <taxon>Fungi</taxon>
        <taxon>Dikarya</taxon>
        <taxon>Ascomycota</taxon>
        <taxon>Pezizomycotina</taxon>
        <taxon>Eurotiomycetes</taxon>
        <taxon>Chaetothyriomycetidae</taxon>
        <taxon>Chaetothyriales</taxon>
        <taxon>Herpotrichiellaceae</taxon>
        <taxon>Fonsecaea</taxon>
    </lineage>
</organism>
<feature type="domain" description="AAA+ ATPase" evidence="13">
    <location>
        <begin position="302"/>
        <end position="483"/>
    </location>
</feature>